<feature type="compositionally biased region" description="Polar residues" evidence="1">
    <location>
        <begin position="332"/>
        <end position="341"/>
    </location>
</feature>
<feature type="compositionally biased region" description="Basic residues" evidence="1">
    <location>
        <begin position="222"/>
        <end position="232"/>
    </location>
</feature>
<feature type="compositionally biased region" description="Low complexity" evidence="1">
    <location>
        <begin position="419"/>
        <end position="436"/>
    </location>
</feature>
<reference evidence="2 3" key="1">
    <citation type="submission" date="2019-02" db="EMBL/GenBank/DDBJ databases">
        <title>Genome sequencing of the rare red list fungi Dentipellis fragilis.</title>
        <authorList>
            <person name="Buettner E."/>
            <person name="Kellner H."/>
        </authorList>
    </citation>
    <scope>NUCLEOTIDE SEQUENCE [LARGE SCALE GENOMIC DNA]</scope>
    <source>
        <strain evidence="2 3">DSM 105465</strain>
    </source>
</reference>
<evidence type="ECO:0000313" key="2">
    <source>
        <dbReference type="EMBL" id="TFY54576.1"/>
    </source>
</evidence>
<accession>A0A4Y9XWR1</accession>
<feature type="compositionally biased region" description="Basic residues" evidence="1">
    <location>
        <begin position="90"/>
        <end position="109"/>
    </location>
</feature>
<keyword evidence="3" id="KW-1185">Reference proteome</keyword>
<feature type="compositionally biased region" description="Polar residues" evidence="1">
    <location>
        <begin position="522"/>
        <end position="533"/>
    </location>
</feature>
<feature type="compositionally biased region" description="Polar residues" evidence="1">
    <location>
        <begin position="353"/>
        <end position="368"/>
    </location>
</feature>
<dbReference type="Proteomes" id="UP000298327">
    <property type="component" value="Unassembled WGS sequence"/>
</dbReference>
<feature type="compositionally biased region" description="Basic and acidic residues" evidence="1">
    <location>
        <begin position="41"/>
        <end position="57"/>
    </location>
</feature>
<protein>
    <submittedName>
        <fullName evidence="2">Uncharacterized protein</fullName>
    </submittedName>
</protein>
<dbReference type="AlphaFoldDB" id="A0A4Y9XWR1"/>
<gene>
    <name evidence="2" type="ORF">EVG20_g9652</name>
</gene>
<sequence>MAFSSPRRKHRKRFSLAHLSSDTSATLPEYSSVTPPWRSTPVDRAREREDLPYDRPPDYPQSADEADEDTDSSVGSASSHISPLPLSPIHQRRFRTPTSPRRRTSHRRSPSASTSTDPFLDSLLERSVHALEMSNALLQSSMSTHTSLSTFLASEPSTAADHALEASARGLSSRISSNRSFHESWMDDIDSISRGVDDVLDVPDESKDAVSRSLPTSSLMHSRMRARGHRHHSSNDLSLHGGSCSALSSTTDLTLPDADAPHLRLSARPPSRDLLVAPAPRAMTLYVESDADPSAISLPSTLGLRSASSTFLPHHTYESHRPPDLSSPRAGPSTTSISKSPSLAIPRRKDQPASESSTPAYTLLSSFLSRRPSTSTASPTTSRKFPGMLRNRSTSARRSSTSTARSSRASPERRRASTPRRPSTSAGFSDSQSLSRSPPPPPLQLSQTPEIRLAPALEELISRSSSESSSSVEQPVQSMQALRKILDDQPSPSNSRDTSRSTERVRQRKEFMPRSPNPAPTLGTSTATASVSRLFTKGLHANSTRPRSPPKHSALKGGSGNATPRTPRSPAESGGWVVIPGVSSSASGASTPRRIQFAELPEPYSREQGSSGRGFGKDKGKGRARSRGKAGKGLLTSTGEESEEEPTWWQAWLGIDPVKDKERSVAEERVEAKIARWGFAGGRGFGAVDDWGV</sequence>
<feature type="compositionally biased region" description="Polar residues" evidence="1">
    <location>
        <begin position="18"/>
        <end position="34"/>
    </location>
</feature>
<dbReference type="STRING" id="205917.A0A4Y9XWR1"/>
<feature type="compositionally biased region" description="Low complexity" evidence="1">
    <location>
        <begin position="369"/>
        <end position="383"/>
    </location>
</feature>
<feature type="region of interest" description="Disordered" evidence="1">
    <location>
        <begin position="203"/>
        <end position="240"/>
    </location>
</feature>
<feature type="region of interest" description="Disordered" evidence="1">
    <location>
        <begin position="314"/>
        <end position="648"/>
    </location>
</feature>
<proteinExistence type="predicted"/>
<feature type="compositionally biased region" description="Low complexity" evidence="1">
    <location>
        <begin position="462"/>
        <end position="478"/>
    </location>
</feature>
<dbReference type="EMBL" id="SEOQ01001011">
    <property type="protein sequence ID" value="TFY54576.1"/>
    <property type="molecule type" value="Genomic_DNA"/>
</dbReference>
<name>A0A4Y9XWR1_9AGAM</name>
<organism evidence="2 3">
    <name type="scientific">Dentipellis fragilis</name>
    <dbReference type="NCBI Taxonomy" id="205917"/>
    <lineage>
        <taxon>Eukaryota</taxon>
        <taxon>Fungi</taxon>
        <taxon>Dikarya</taxon>
        <taxon>Basidiomycota</taxon>
        <taxon>Agaricomycotina</taxon>
        <taxon>Agaricomycetes</taxon>
        <taxon>Russulales</taxon>
        <taxon>Hericiaceae</taxon>
        <taxon>Dentipellis</taxon>
    </lineage>
</organism>
<feature type="compositionally biased region" description="Basic residues" evidence="1">
    <location>
        <begin position="1"/>
        <end position="15"/>
    </location>
</feature>
<feature type="region of interest" description="Disordered" evidence="1">
    <location>
        <begin position="1"/>
        <end position="119"/>
    </location>
</feature>
<dbReference type="OrthoDB" id="3254377at2759"/>
<comment type="caution">
    <text evidence="2">The sequence shown here is derived from an EMBL/GenBank/DDBJ whole genome shotgun (WGS) entry which is preliminary data.</text>
</comment>
<feature type="compositionally biased region" description="Basic and acidic residues" evidence="1">
    <location>
        <begin position="497"/>
        <end position="512"/>
    </location>
</feature>
<evidence type="ECO:0000256" key="1">
    <source>
        <dbReference type="SAM" id="MobiDB-lite"/>
    </source>
</evidence>
<feature type="compositionally biased region" description="Low complexity" evidence="1">
    <location>
        <begin position="78"/>
        <end position="89"/>
    </location>
</feature>
<evidence type="ECO:0000313" key="3">
    <source>
        <dbReference type="Proteomes" id="UP000298327"/>
    </source>
</evidence>
<feature type="compositionally biased region" description="Low complexity" evidence="1">
    <location>
        <begin position="392"/>
        <end position="409"/>
    </location>
</feature>